<dbReference type="CDD" id="cd03311">
    <property type="entry name" value="CIMS_C_terminal_like"/>
    <property type="match status" value="1"/>
</dbReference>
<dbReference type="Gene3D" id="3.20.20.210">
    <property type="match status" value="1"/>
</dbReference>
<evidence type="ECO:0000313" key="3">
    <source>
        <dbReference type="Proteomes" id="UP000178606"/>
    </source>
</evidence>
<evidence type="ECO:0000313" key="2">
    <source>
        <dbReference type="EMBL" id="OGG53875.1"/>
    </source>
</evidence>
<dbReference type="Pfam" id="PF01717">
    <property type="entry name" value="Meth_synt_2"/>
    <property type="match status" value="1"/>
</dbReference>
<comment type="caution">
    <text evidence="2">The sequence shown here is derived from an EMBL/GenBank/DDBJ whole genome shotgun (WGS) entry which is preliminary data.</text>
</comment>
<dbReference type="PANTHER" id="PTHR43844:SF2">
    <property type="entry name" value="SYNTHASE, VITAMIN-B12 INDEPENDENT, PUTATIVE (AFU_ORTHOLOGUE AFUA_3G12060)-RELATED"/>
    <property type="match status" value="1"/>
</dbReference>
<dbReference type="SUPFAM" id="SSF51726">
    <property type="entry name" value="UROD/MetE-like"/>
    <property type="match status" value="1"/>
</dbReference>
<accession>A0A1F6CXJ3</accession>
<dbReference type="GO" id="GO:0008270">
    <property type="term" value="F:zinc ion binding"/>
    <property type="evidence" value="ECO:0007669"/>
    <property type="project" value="InterPro"/>
</dbReference>
<proteinExistence type="predicted"/>
<feature type="domain" description="Cobalamin-independent methionine synthase MetE C-terminal/archaeal" evidence="1">
    <location>
        <begin position="5"/>
        <end position="342"/>
    </location>
</feature>
<dbReference type="GO" id="GO:0009086">
    <property type="term" value="P:methionine biosynthetic process"/>
    <property type="evidence" value="ECO:0007669"/>
    <property type="project" value="InterPro"/>
</dbReference>
<evidence type="ECO:0000259" key="1">
    <source>
        <dbReference type="Pfam" id="PF01717"/>
    </source>
</evidence>
<dbReference type="GO" id="GO:0003871">
    <property type="term" value="F:5-methyltetrahydropteroyltriglutamate-homocysteine S-methyltransferase activity"/>
    <property type="evidence" value="ECO:0007669"/>
    <property type="project" value="InterPro"/>
</dbReference>
<gene>
    <name evidence="2" type="ORF">A3F84_03710</name>
</gene>
<dbReference type="InterPro" id="IPR038071">
    <property type="entry name" value="UROD/MetE-like_sf"/>
</dbReference>
<organism evidence="2 3">
    <name type="scientific">Handelsmanbacteria sp. (strain RIFCSPLOWO2_12_FULL_64_10)</name>
    <dbReference type="NCBI Taxonomy" id="1817868"/>
    <lineage>
        <taxon>Bacteria</taxon>
        <taxon>Candidatus Handelsmaniibacteriota</taxon>
    </lineage>
</organism>
<sequence>MSDLFPASVVGSLPRPQFVRDLLEDQEALPPEEYRKRMDAAVSFAVALQEEAGLDVLSDGEWRRRSYIGVIADICDGFERGVREGRSWHTAVRPLRAVRPGLIAEEVQFLRAHTRRKVKVCLPSPYLLGQRMWEADRSREAYPTREGFMKALVPVLRDELIAVRDAGADVAQFDDPHLCLFVDGRVRAQYDRWEAEAELCVDLINQIVGGVEGVKVAVHLCRRNKGREGWVGEGGYGPILPFLRRLRVHQYVMEFSIPVAGDLAALRELPEGREVGVGCVDVRGEHVDTPEEIVARVEKALRHLPADRVTLNPDCGFAPGSAADIPLDEAYQKLKNEAEAAKRLRERHG</sequence>
<dbReference type="PANTHER" id="PTHR43844">
    <property type="entry name" value="METHIONINE SYNTHASE"/>
    <property type="match status" value="1"/>
</dbReference>
<dbReference type="AlphaFoldDB" id="A0A1F6CXJ3"/>
<name>A0A1F6CXJ3_HANXR</name>
<dbReference type="InterPro" id="IPR002629">
    <property type="entry name" value="Met_Synth_C/arc"/>
</dbReference>
<dbReference type="Proteomes" id="UP000178606">
    <property type="component" value="Unassembled WGS sequence"/>
</dbReference>
<dbReference type="EMBL" id="MFKF01000116">
    <property type="protein sequence ID" value="OGG53875.1"/>
    <property type="molecule type" value="Genomic_DNA"/>
</dbReference>
<protein>
    <recommendedName>
        <fullName evidence="1">Cobalamin-independent methionine synthase MetE C-terminal/archaeal domain-containing protein</fullName>
    </recommendedName>
</protein>
<reference evidence="2 3" key="1">
    <citation type="journal article" date="2016" name="Nat. Commun.">
        <title>Thousands of microbial genomes shed light on interconnected biogeochemical processes in an aquifer system.</title>
        <authorList>
            <person name="Anantharaman K."/>
            <person name="Brown C.T."/>
            <person name="Hug L.A."/>
            <person name="Sharon I."/>
            <person name="Castelle C.J."/>
            <person name="Probst A.J."/>
            <person name="Thomas B.C."/>
            <person name="Singh A."/>
            <person name="Wilkins M.J."/>
            <person name="Karaoz U."/>
            <person name="Brodie E.L."/>
            <person name="Williams K.H."/>
            <person name="Hubbard S.S."/>
            <person name="Banfield J.F."/>
        </authorList>
    </citation>
    <scope>NUCLEOTIDE SEQUENCE [LARGE SCALE GENOMIC DNA]</scope>
    <source>
        <strain evidence="3">RIFCSPLOWO2_12_FULL_64_10</strain>
    </source>
</reference>